<dbReference type="Pfam" id="PF06271">
    <property type="entry name" value="RDD"/>
    <property type="match status" value="1"/>
</dbReference>
<evidence type="ECO:0000313" key="9">
    <source>
        <dbReference type="Proteomes" id="UP000265816"/>
    </source>
</evidence>
<dbReference type="Proteomes" id="UP000265816">
    <property type="component" value="Unassembled WGS sequence"/>
</dbReference>
<feature type="transmembrane region" description="Helical" evidence="6">
    <location>
        <begin position="73"/>
        <end position="92"/>
    </location>
</feature>
<evidence type="ECO:0000259" key="7">
    <source>
        <dbReference type="Pfam" id="PF06271"/>
    </source>
</evidence>
<comment type="caution">
    <text evidence="8">The sequence shown here is derived from an EMBL/GenBank/DDBJ whole genome shotgun (WGS) entry which is preliminary data.</text>
</comment>
<comment type="subcellular location">
    <subcellularLocation>
        <location evidence="1">Cell membrane</location>
        <topology evidence="1">Multi-pass membrane protein</topology>
    </subcellularLocation>
</comment>
<reference evidence="8 9" key="1">
    <citation type="submission" date="2018-08" db="EMBL/GenBank/DDBJ databases">
        <title>Bacillus jemisoniae sp. nov., Bacillus chryseoplanitiae sp. nov., Bacillus resnikiae sp. nov., and Bacillus frankliniae sp. nov., isolated from Viking spacecraft and associated surfaces.</title>
        <authorList>
            <person name="Seuylemezian A."/>
            <person name="Vaishampayan P."/>
        </authorList>
    </citation>
    <scope>NUCLEOTIDE SEQUENCE [LARGE SCALE GENOMIC DNA]</scope>
    <source>
        <strain evidence="8 9">JJ-247</strain>
    </source>
</reference>
<dbReference type="AlphaFoldDB" id="A0A398BGM0"/>
<dbReference type="InterPro" id="IPR010432">
    <property type="entry name" value="RDD"/>
</dbReference>
<evidence type="ECO:0000256" key="3">
    <source>
        <dbReference type="ARBA" id="ARBA00022692"/>
    </source>
</evidence>
<gene>
    <name evidence="8" type="ORF">D1970_02965</name>
</gene>
<dbReference type="EMBL" id="QWVT01000008">
    <property type="protein sequence ID" value="RID87818.1"/>
    <property type="molecule type" value="Genomic_DNA"/>
</dbReference>
<keyword evidence="3 6" id="KW-0812">Transmembrane</keyword>
<dbReference type="OrthoDB" id="9793824at2"/>
<evidence type="ECO:0000256" key="5">
    <source>
        <dbReference type="ARBA" id="ARBA00023136"/>
    </source>
</evidence>
<dbReference type="RefSeq" id="WP_119111390.1">
    <property type="nucleotide sequence ID" value="NZ_CBCSEO010000001.1"/>
</dbReference>
<keyword evidence="5 6" id="KW-0472">Membrane</keyword>
<evidence type="ECO:0000256" key="6">
    <source>
        <dbReference type="SAM" id="Phobius"/>
    </source>
</evidence>
<dbReference type="PANTHER" id="PTHR36115">
    <property type="entry name" value="PROLINE-RICH ANTIGEN HOMOLOG-RELATED"/>
    <property type="match status" value="1"/>
</dbReference>
<keyword evidence="2" id="KW-1003">Cell membrane</keyword>
<dbReference type="GO" id="GO:0005886">
    <property type="term" value="C:plasma membrane"/>
    <property type="evidence" value="ECO:0007669"/>
    <property type="project" value="UniProtKB-SubCell"/>
</dbReference>
<evidence type="ECO:0000256" key="2">
    <source>
        <dbReference type="ARBA" id="ARBA00022475"/>
    </source>
</evidence>
<evidence type="ECO:0000313" key="8">
    <source>
        <dbReference type="EMBL" id="RID87818.1"/>
    </source>
</evidence>
<feature type="transmembrane region" description="Helical" evidence="6">
    <location>
        <begin position="12"/>
        <end position="34"/>
    </location>
</feature>
<sequence>MFMLLGILPMWLFYGILYLSLVFIVCNFVSSLYFSILHCSKWQATIGKKLLELKMTDYEGRKISFWRASGRQFATVLSYLLLFGYIMAGFTAKKQSLHDLIARTLVIKR</sequence>
<protein>
    <submittedName>
        <fullName evidence="8">RDD family protein</fullName>
    </submittedName>
</protein>
<keyword evidence="4 6" id="KW-1133">Transmembrane helix</keyword>
<accession>A0A398BGM0</accession>
<feature type="domain" description="RDD" evidence="7">
    <location>
        <begin position="16"/>
        <end position="102"/>
    </location>
</feature>
<proteinExistence type="predicted"/>
<evidence type="ECO:0000256" key="1">
    <source>
        <dbReference type="ARBA" id="ARBA00004651"/>
    </source>
</evidence>
<evidence type="ECO:0000256" key="4">
    <source>
        <dbReference type="ARBA" id="ARBA00022989"/>
    </source>
</evidence>
<dbReference type="InterPro" id="IPR051791">
    <property type="entry name" value="Pra-immunoreactive"/>
</dbReference>
<keyword evidence="9" id="KW-1185">Reference proteome</keyword>
<organism evidence="8 9">
    <name type="scientific">Mesobacillus zeae</name>
    <dbReference type="NCBI Taxonomy" id="1917180"/>
    <lineage>
        <taxon>Bacteria</taxon>
        <taxon>Bacillati</taxon>
        <taxon>Bacillota</taxon>
        <taxon>Bacilli</taxon>
        <taxon>Bacillales</taxon>
        <taxon>Bacillaceae</taxon>
        <taxon>Mesobacillus</taxon>
    </lineage>
</organism>
<name>A0A398BGM0_9BACI</name>